<evidence type="ECO:0000313" key="5">
    <source>
        <dbReference type="EMBL" id="GFN86392.1"/>
    </source>
</evidence>
<keyword evidence="2" id="KW-0472">Membrane</keyword>
<evidence type="ECO:0000256" key="2">
    <source>
        <dbReference type="SAM" id="Phobius"/>
    </source>
</evidence>
<keyword evidence="1" id="KW-1015">Disulfide bond</keyword>
<dbReference type="EMBL" id="BLXT01001517">
    <property type="protein sequence ID" value="GFN86392.1"/>
    <property type="molecule type" value="Genomic_DNA"/>
</dbReference>
<gene>
    <name evidence="5" type="ORF">PoB_001289800</name>
</gene>
<dbReference type="PROSITE" id="PS50958">
    <property type="entry name" value="SMB_2"/>
    <property type="match status" value="1"/>
</dbReference>
<keyword evidence="6" id="KW-1185">Reference proteome</keyword>
<keyword evidence="2" id="KW-0812">Transmembrane</keyword>
<feature type="domain" description="SMB" evidence="4">
    <location>
        <begin position="94"/>
        <end position="139"/>
    </location>
</feature>
<dbReference type="Gene3D" id="4.10.410.20">
    <property type="match status" value="1"/>
</dbReference>
<dbReference type="AlphaFoldDB" id="A0AAV3YVY1"/>
<organism evidence="5 6">
    <name type="scientific">Plakobranchus ocellatus</name>
    <dbReference type="NCBI Taxonomy" id="259542"/>
    <lineage>
        <taxon>Eukaryota</taxon>
        <taxon>Metazoa</taxon>
        <taxon>Spiralia</taxon>
        <taxon>Lophotrochozoa</taxon>
        <taxon>Mollusca</taxon>
        <taxon>Gastropoda</taxon>
        <taxon>Heterobranchia</taxon>
        <taxon>Euthyneura</taxon>
        <taxon>Panpulmonata</taxon>
        <taxon>Sacoglossa</taxon>
        <taxon>Placobranchoidea</taxon>
        <taxon>Plakobranchidae</taxon>
        <taxon>Plakobranchus</taxon>
    </lineage>
</organism>
<evidence type="ECO:0000256" key="1">
    <source>
        <dbReference type="ARBA" id="ARBA00023157"/>
    </source>
</evidence>
<keyword evidence="2" id="KW-1133">Transmembrane helix</keyword>
<comment type="caution">
    <text evidence="5">The sequence shown here is derived from an EMBL/GenBank/DDBJ whole genome shotgun (WGS) entry which is preliminary data.</text>
</comment>
<protein>
    <recommendedName>
        <fullName evidence="4">SMB domain-containing protein</fullName>
    </recommendedName>
</protein>
<evidence type="ECO:0000259" key="4">
    <source>
        <dbReference type="PROSITE" id="PS50958"/>
    </source>
</evidence>
<dbReference type="SUPFAM" id="SSF90188">
    <property type="entry name" value="Somatomedin B domain"/>
    <property type="match status" value="1"/>
</dbReference>
<evidence type="ECO:0000313" key="6">
    <source>
        <dbReference type="Proteomes" id="UP000735302"/>
    </source>
</evidence>
<dbReference type="Proteomes" id="UP000735302">
    <property type="component" value="Unassembled WGS sequence"/>
</dbReference>
<sequence>MFKISAKFILATFLFGMDSTVKGNALQAETSTVSNNWKPSTDDFWFLQASSSFLNTLPQKGDDLECQKIAFDYVYRENVCGAPDPDTYMATYKSRYTCENRCGNVPSYGRDFFICACDESCIAHGDCCRDISVACPEIYARGQATYSHFADNLIRICMDGNFNTFYKAYFNDKYTKEMYPTTSKTEIPNFINDRQTIVGSRLLKDIMMPFKLGDFSLKVIFDSFSTFRLLAKPTSIPFFIPKTVSLLCPLVSLKFLTSASQVFSSCNVDAVTDVVTPLHRNCEMKEIMSCHCESDMLYKQHVHNVCMGQNGPILSLYTLYFYQTQFVFSPRDDAQCSVWNVTDFGLYYPDNGGDQKEGAIQIKVAAFFRELRSKDKAYSASDKARANVKHADENSAGISWDTISIEDIYYVVELEDTKEKRLLCSTLDMPLTECKLEECVHGSIVSDAGNALGHFGNRSCVIPAVADVLVSGSNRTVPLCSCLRVMAALSALRIWRIKWATGGISGCYFLTLPTKVDELKESSSSSTLHFSLTEETRPSLSTRFQNLFKRNTTNCLDDEEAIGNALQVCLYTTIEVSNTELKPAMCFPTYAEKNLGMGIVHGHAEVLLLSSKFTIIICFVYASPFFFFNQLRDNYLTERSAWLQSGPWSPLRHAPSNLEQKLRSSRVEFS</sequence>
<accession>A0AAV3YVY1</accession>
<feature type="signal peptide" evidence="3">
    <location>
        <begin position="1"/>
        <end position="23"/>
    </location>
</feature>
<feature type="transmembrane region" description="Helical" evidence="2">
    <location>
        <begin position="606"/>
        <end position="628"/>
    </location>
</feature>
<keyword evidence="3" id="KW-0732">Signal</keyword>
<name>A0AAV3YVY1_9GAST</name>
<proteinExistence type="predicted"/>
<feature type="chain" id="PRO_5043326955" description="SMB domain-containing protein" evidence="3">
    <location>
        <begin position="24"/>
        <end position="670"/>
    </location>
</feature>
<dbReference type="InterPro" id="IPR001212">
    <property type="entry name" value="Somatomedin_B_dom"/>
</dbReference>
<reference evidence="5 6" key="1">
    <citation type="journal article" date="2021" name="Elife">
        <title>Chloroplast acquisition without the gene transfer in kleptoplastic sea slugs, Plakobranchus ocellatus.</title>
        <authorList>
            <person name="Maeda T."/>
            <person name="Takahashi S."/>
            <person name="Yoshida T."/>
            <person name="Shimamura S."/>
            <person name="Takaki Y."/>
            <person name="Nagai Y."/>
            <person name="Toyoda A."/>
            <person name="Suzuki Y."/>
            <person name="Arimoto A."/>
            <person name="Ishii H."/>
            <person name="Satoh N."/>
            <person name="Nishiyama T."/>
            <person name="Hasebe M."/>
            <person name="Maruyama T."/>
            <person name="Minagawa J."/>
            <person name="Obokata J."/>
            <person name="Shigenobu S."/>
        </authorList>
    </citation>
    <scope>NUCLEOTIDE SEQUENCE [LARGE SCALE GENOMIC DNA]</scope>
</reference>
<dbReference type="InterPro" id="IPR036024">
    <property type="entry name" value="Somatomedin_B-like_dom_sf"/>
</dbReference>
<evidence type="ECO:0000256" key="3">
    <source>
        <dbReference type="SAM" id="SignalP"/>
    </source>
</evidence>